<dbReference type="InterPro" id="IPR011047">
    <property type="entry name" value="Quinoprotein_ADH-like_sf"/>
</dbReference>
<reference evidence="2" key="1">
    <citation type="journal article" date="2019" name="Int. J. Syst. Evol. Microbiol.">
        <title>The Global Catalogue of Microorganisms (GCM) 10K type strain sequencing project: providing services to taxonomists for standard genome sequencing and annotation.</title>
        <authorList>
            <consortium name="The Broad Institute Genomics Platform"/>
            <consortium name="The Broad Institute Genome Sequencing Center for Infectious Disease"/>
            <person name="Wu L."/>
            <person name="Ma J."/>
        </authorList>
    </citation>
    <scope>NUCLEOTIDE SEQUENCE [LARGE SCALE GENOMIC DNA]</scope>
    <source>
        <strain evidence="2">JCM 31486</strain>
    </source>
</reference>
<name>A0ABW3MIR0_9PSEU</name>
<protein>
    <recommendedName>
        <fullName evidence="3">PQQ-like domain-containing protein</fullName>
    </recommendedName>
</protein>
<sequence length="113" mass="12282">MNGTNKLVAYDIASGKRKWEQAIPDGKAIMPLAVENGSVVTLVSPAKNKDPQRIARFSLTDGSPGAVESYPLVGKSGDSPTTNEYQLFWHDERLWAVRGPSNEYGLDAFSIGK</sequence>
<evidence type="ECO:0000313" key="1">
    <source>
        <dbReference type="EMBL" id="MFD1050460.1"/>
    </source>
</evidence>
<dbReference type="SUPFAM" id="SSF50998">
    <property type="entry name" value="Quinoprotein alcohol dehydrogenase-like"/>
    <property type="match status" value="1"/>
</dbReference>
<comment type="caution">
    <text evidence="1">The sequence shown here is derived from an EMBL/GenBank/DDBJ whole genome shotgun (WGS) entry which is preliminary data.</text>
</comment>
<dbReference type="EMBL" id="JBHTIS010002854">
    <property type="protein sequence ID" value="MFD1050460.1"/>
    <property type="molecule type" value="Genomic_DNA"/>
</dbReference>
<accession>A0ABW3MIR0</accession>
<dbReference type="Proteomes" id="UP001597045">
    <property type="component" value="Unassembled WGS sequence"/>
</dbReference>
<organism evidence="1 2">
    <name type="scientific">Kibdelosporangium lantanae</name>
    <dbReference type="NCBI Taxonomy" id="1497396"/>
    <lineage>
        <taxon>Bacteria</taxon>
        <taxon>Bacillati</taxon>
        <taxon>Actinomycetota</taxon>
        <taxon>Actinomycetes</taxon>
        <taxon>Pseudonocardiales</taxon>
        <taxon>Pseudonocardiaceae</taxon>
        <taxon>Kibdelosporangium</taxon>
    </lineage>
</organism>
<evidence type="ECO:0000313" key="2">
    <source>
        <dbReference type="Proteomes" id="UP001597045"/>
    </source>
</evidence>
<gene>
    <name evidence="1" type="ORF">ACFQ1S_35510</name>
</gene>
<evidence type="ECO:0008006" key="3">
    <source>
        <dbReference type="Google" id="ProtNLM"/>
    </source>
</evidence>
<keyword evidence="2" id="KW-1185">Reference proteome</keyword>
<proteinExistence type="predicted"/>